<name>A0A6L2ZZD1_9LACT</name>
<gene>
    <name evidence="2" type="ORF">ikelab_22550</name>
</gene>
<reference evidence="2 3" key="1">
    <citation type="submission" date="2020-06" db="EMBL/GenBank/DDBJ databases">
        <title>Draft genome sequence of Lactic acid bacteria from Okinawan-style tofu.</title>
        <authorList>
            <person name="Takara I."/>
            <person name="Ikematsu S."/>
        </authorList>
    </citation>
    <scope>NUCLEOTIDE SEQUENCE [LARGE SCALE GENOMIC DNA]</scope>
    <source>
        <strain evidence="3">lg38</strain>
    </source>
</reference>
<dbReference type="Pfam" id="PF01381">
    <property type="entry name" value="HTH_3"/>
    <property type="match status" value="1"/>
</dbReference>
<feature type="domain" description="HTH cro/C1-type" evidence="1">
    <location>
        <begin position="18"/>
        <end position="72"/>
    </location>
</feature>
<dbReference type="EMBL" id="BLXU01000027">
    <property type="protein sequence ID" value="GFO52980.1"/>
    <property type="molecule type" value="Genomic_DNA"/>
</dbReference>
<dbReference type="Gene3D" id="1.10.260.40">
    <property type="entry name" value="lambda repressor-like DNA-binding domains"/>
    <property type="match status" value="1"/>
</dbReference>
<comment type="caution">
    <text evidence="2">The sequence shown here is derived from an EMBL/GenBank/DDBJ whole genome shotgun (WGS) entry which is preliminary data.</text>
</comment>
<dbReference type="AlphaFoldDB" id="A0A6L2ZZD1"/>
<protein>
    <recommendedName>
        <fullName evidence="1">HTH cro/C1-type domain-containing protein</fullName>
    </recommendedName>
</protein>
<dbReference type="InterPro" id="IPR010982">
    <property type="entry name" value="Lambda_DNA-bd_dom_sf"/>
</dbReference>
<evidence type="ECO:0000259" key="1">
    <source>
        <dbReference type="PROSITE" id="PS50943"/>
    </source>
</evidence>
<dbReference type="SUPFAM" id="SSF47413">
    <property type="entry name" value="lambda repressor-like DNA-binding domains"/>
    <property type="match status" value="1"/>
</dbReference>
<dbReference type="PROSITE" id="PS50943">
    <property type="entry name" value="HTH_CROC1"/>
    <property type="match status" value="1"/>
</dbReference>
<organism evidence="2 3">
    <name type="scientific">Lactococcus garvieae</name>
    <dbReference type="NCBI Taxonomy" id="1363"/>
    <lineage>
        <taxon>Bacteria</taxon>
        <taxon>Bacillati</taxon>
        <taxon>Bacillota</taxon>
        <taxon>Bacilli</taxon>
        <taxon>Lactobacillales</taxon>
        <taxon>Streptococcaceae</taxon>
        <taxon>Lactococcus</taxon>
    </lineage>
</organism>
<accession>A0A6L2ZZD1</accession>
<dbReference type="CDD" id="cd00093">
    <property type="entry name" value="HTH_XRE"/>
    <property type="match status" value="1"/>
</dbReference>
<proteinExistence type="predicted"/>
<dbReference type="Proteomes" id="UP000504756">
    <property type="component" value="Unassembled WGS sequence"/>
</dbReference>
<evidence type="ECO:0000313" key="3">
    <source>
        <dbReference type="Proteomes" id="UP000504756"/>
    </source>
</evidence>
<evidence type="ECO:0000313" key="2">
    <source>
        <dbReference type="EMBL" id="GFO52980.1"/>
    </source>
</evidence>
<dbReference type="SMART" id="SM00530">
    <property type="entry name" value="HTH_XRE"/>
    <property type="match status" value="1"/>
</dbReference>
<dbReference type="GO" id="GO:0003677">
    <property type="term" value="F:DNA binding"/>
    <property type="evidence" value="ECO:0007669"/>
    <property type="project" value="InterPro"/>
</dbReference>
<sequence length="97" mass="11573">MDYRRAFSEQDFKRKNHLKQRRVLLNMTQQEVAERAKVSLRTYQSYEQDVRQPSIQVALRIALALRIDCESLWDAYEEEPLLNSKYFAHIEAGWPKG</sequence>
<dbReference type="RefSeq" id="WP_160214574.1">
    <property type="nucleotide sequence ID" value="NZ_BLXU01000027.1"/>
</dbReference>
<dbReference type="InterPro" id="IPR001387">
    <property type="entry name" value="Cro/C1-type_HTH"/>
</dbReference>